<proteinExistence type="predicted"/>
<organism evidence="1">
    <name type="scientific">seawater metagenome</name>
    <dbReference type="NCBI Taxonomy" id="1561972"/>
    <lineage>
        <taxon>unclassified sequences</taxon>
        <taxon>metagenomes</taxon>
        <taxon>ecological metagenomes</taxon>
    </lineage>
</organism>
<protein>
    <submittedName>
        <fullName evidence="1">Uncharacterized protein</fullName>
    </submittedName>
</protein>
<dbReference type="EMBL" id="CABVLZ010000001">
    <property type="protein sequence ID" value="VVU94486.1"/>
    <property type="molecule type" value="Genomic_DNA"/>
</dbReference>
<sequence length="163" mass="18699">MKKDSKRLAAASAVGYFAMKTDIGKRIINKRQGCHSDLPDTKTVSIFYDRNQIQEAASVTDDLTVTEWNVEIMNSEGDVVGHLVGTTKSTTVNDKYIFDERYNFVMEDSFISVMSAYKQNDDTFTTNLKEIDFNILDSNTKNKITKFNINYENDVREIMITYE</sequence>
<name>A0A5E8CHG1_9ZZZZ</name>
<gene>
    <name evidence="1" type="ORF">CPAV1605_208</name>
</gene>
<reference evidence="1" key="1">
    <citation type="submission" date="2019-09" db="EMBL/GenBank/DDBJ databases">
        <authorList>
            <person name="Needham M D."/>
        </authorList>
    </citation>
    <scope>NUCLEOTIDE SEQUENCE</scope>
</reference>
<evidence type="ECO:0000313" key="1">
    <source>
        <dbReference type="EMBL" id="VVU94486.1"/>
    </source>
</evidence>
<dbReference type="AlphaFoldDB" id="A0A5E8CHG1"/>
<accession>A0A5E8CHG1</accession>